<dbReference type="Gene3D" id="2.150.10.10">
    <property type="entry name" value="Serralysin-like metalloprotease, C-terminal"/>
    <property type="match status" value="8"/>
</dbReference>
<dbReference type="InterPro" id="IPR002126">
    <property type="entry name" value="Cadherin-like_dom"/>
</dbReference>
<dbReference type="SUPFAM" id="SSF51120">
    <property type="entry name" value="beta-Roll"/>
    <property type="match status" value="5"/>
</dbReference>
<dbReference type="SUPFAM" id="SSF49313">
    <property type="entry name" value="Cadherin-like"/>
    <property type="match status" value="2"/>
</dbReference>
<dbReference type="Pfam" id="PF00353">
    <property type="entry name" value="HemolysinCabind"/>
    <property type="match status" value="8"/>
</dbReference>
<dbReference type="PANTHER" id="PTHR38340:SF1">
    <property type="entry name" value="S-LAYER PROTEIN"/>
    <property type="match status" value="1"/>
</dbReference>
<dbReference type="InterPro" id="IPR018511">
    <property type="entry name" value="Hemolysin-typ_Ca-bd_CS"/>
</dbReference>
<feature type="domain" description="Cadherin" evidence="3">
    <location>
        <begin position="1213"/>
        <end position="1300"/>
    </location>
</feature>
<dbReference type="InterPro" id="IPR015919">
    <property type="entry name" value="Cadherin-like_sf"/>
</dbReference>
<dbReference type="PROSITE" id="PS00330">
    <property type="entry name" value="HEMOLYSIN_CALCIUM"/>
    <property type="match status" value="10"/>
</dbReference>
<gene>
    <name evidence="4" type="ORF">K6M89_15630</name>
</gene>
<dbReference type="PROSITE" id="PS50268">
    <property type="entry name" value="CADHERIN_2"/>
    <property type="match status" value="2"/>
</dbReference>
<accession>A0ABS7M0T5</accession>
<protein>
    <submittedName>
        <fullName evidence="4">Metal-binding protein</fullName>
    </submittedName>
</protein>
<evidence type="ECO:0000313" key="5">
    <source>
        <dbReference type="Proteomes" id="UP000733858"/>
    </source>
</evidence>
<organism evidence="4 5">
    <name type="scientific">Rhizobium croatiense</name>
    <dbReference type="NCBI Taxonomy" id="2867516"/>
    <lineage>
        <taxon>Bacteria</taxon>
        <taxon>Pseudomonadati</taxon>
        <taxon>Pseudomonadota</taxon>
        <taxon>Alphaproteobacteria</taxon>
        <taxon>Hyphomicrobiales</taxon>
        <taxon>Rhizobiaceae</taxon>
        <taxon>Rhizobium/Agrobacterium group</taxon>
        <taxon>Rhizobium</taxon>
    </lineage>
</organism>
<dbReference type="InterPro" id="IPR011049">
    <property type="entry name" value="Serralysin-like_metalloprot_C"/>
</dbReference>
<dbReference type="PRINTS" id="PR00313">
    <property type="entry name" value="CABNDNGRPT"/>
</dbReference>
<keyword evidence="2" id="KW-0964">Secreted</keyword>
<dbReference type="Gene3D" id="2.60.40.60">
    <property type="entry name" value="Cadherins"/>
    <property type="match status" value="2"/>
</dbReference>
<evidence type="ECO:0000259" key="3">
    <source>
        <dbReference type="PROSITE" id="PS50268"/>
    </source>
</evidence>
<dbReference type="InterPro" id="IPR001343">
    <property type="entry name" value="Hemolysn_Ca-bd"/>
</dbReference>
<evidence type="ECO:0000256" key="1">
    <source>
        <dbReference type="ARBA" id="ARBA00004613"/>
    </source>
</evidence>
<evidence type="ECO:0000313" key="4">
    <source>
        <dbReference type="EMBL" id="MBY4630720.1"/>
    </source>
</evidence>
<comment type="caution">
    <text evidence="4">The sequence shown here is derived from an EMBL/GenBank/DDBJ whole genome shotgun (WGS) entry which is preliminary data.</text>
</comment>
<keyword evidence="5" id="KW-1185">Reference proteome</keyword>
<proteinExistence type="predicted"/>
<dbReference type="SMART" id="SM00112">
    <property type="entry name" value="CA"/>
    <property type="match status" value="2"/>
</dbReference>
<dbReference type="Proteomes" id="UP000733858">
    <property type="component" value="Unassembled WGS sequence"/>
</dbReference>
<feature type="domain" description="Cadherin" evidence="3">
    <location>
        <begin position="1107"/>
        <end position="1206"/>
    </location>
</feature>
<dbReference type="CDD" id="cd11304">
    <property type="entry name" value="Cadherin_repeat"/>
    <property type="match status" value="2"/>
</dbReference>
<dbReference type="PANTHER" id="PTHR38340">
    <property type="entry name" value="S-LAYER PROTEIN"/>
    <property type="match status" value="1"/>
</dbReference>
<reference evidence="4 5" key="1">
    <citation type="submission" date="2021-08" db="EMBL/GenBank/DDBJ databases">
        <title>Rhizobium croatiense sp. nov. and Rhizobium redzepovicii sp. nov., two new species isolated from nodules of Phaseolus vulgaris in Croatia.</title>
        <authorList>
            <person name="Rajnovic I."/>
            <person name="Ramirez-Bahena M.H."/>
            <person name="Kajic S."/>
            <person name="Igual M.J."/>
            <person name="Peix A."/>
            <person name="Velazquez E."/>
            <person name="Sikora S."/>
        </authorList>
    </citation>
    <scope>NUCLEOTIDE SEQUENCE [LARGE SCALE GENOMIC DNA]</scope>
    <source>
        <strain evidence="4 5">13T</strain>
    </source>
</reference>
<comment type="subcellular location">
    <subcellularLocation>
        <location evidence="1">Secreted</location>
    </subcellularLocation>
</comment>
<dbReference type="EMBL" id="JAILYJ010000008">
    <property type="protein sequence ID" value="MBY4630720.1"/>
    <property type="molecule type" value="Genomic_DNA"/>
</dbReference>
<evidence type="ECO:0000256" key="2">
    <source>
        <dbReference type="ARBA" id="ARBA00022525"/>
    </source>
</evidence>
<dbReference type="InterPro" id="IPR050557">
    <property type="entry name" value="RTX_toxin/Mannuronan_C5-epim"/>
</dbReference>
<name>A0ABS7M0T5_9HYPH</name>
<sequence length="1307" mass="133170">MALNILDTNGATVTKTGAEFEAYDVIRYSAANSSAPITLVVSDSGVADLADELGSVSANVTGSSGDDTITTGAGNDTISGGDGNDTLNGGDGNDTISGNAGNHKLMGGNGNDRITDGGFGFVWGPAGPQPEIINIDAGDGNDAITIERFASQIAGTIDGGAGIDTLQASSLNGLTIKNIEILQADLFPILGSSAQFETFDKIVGSTIPFSDARPSLAVTDSAHLDLSDELGNLGAFVTGFGVDAKTGGGNDVFNGSDINDIFDGSGGSDTIDGNAGNDKLTGGGGNDTVNGGDGIDTAVFAGDFTAYSLTIDNGSRVVTSALEGTDRLTGVEFARFADGVYDFATETFTVNNTEPGTPLNILDTNGTTVTKTGAEFEAYDVIRHSESNPLVAADLVISDSATVDLSDELGSGSANVTGSSGNNVITTGAGNDTISGGDGADTLNGGAGNDRLDGGVGNDALNGGDGNDRISGDVGNDVIKGGAGNDTIDDGELFGSTPEVIDIDAGDGDDYIAIETFAPWNFGTIDGGAGIDILRATSLQGLTIKNIEVLETAGVAVAGSSAQFESLDKIVWSTDPFEDFRASVALTDSSHLDLSDELGNLGSFIAGDAFGIDVKTGDGDDAFTGTIGNDIFDGSGGNDILNGNAGNDKLTGGAGDDAIDGSLGIDSALFAGNFADYSFALNNGDHILTSAVEGTDTLIGVEFARFADGFYDFATESFTISDTPPNEPLNILNTYGFITTMTGAEFEAYDVIRNSPTDPLSPVILFLSDSGTVDLSDELGSAVADVTDFGGGDSIITTGAGSDKIAGGYGADMLNGGAGNDWIHGGDGNDALNGGDGSDLLTGGDGNDILNGGDGNDQLSGNAGNDVIRAGAGNDLITDGELFDVALEVYDVDAGDGDDAITVQRYYPLVSGTIDGGAGIDTLQASTLAGLTIKNIEVLETAGFLVDGTSAQFESFDKIVRWADPAYNESARLALTDSAHLDLSDELGDLGSFITGRTSGIDVKTGGGADELVGTAGNDIFDGSGGNDTLNGRTGNDKLIGGAGIDTAVFSNNFANYSFAMNNGNHILTSAQEGTDTLTDIEFARFADGVYDFATETFKASNTAPTNIQLSKTALSEDTPIWTTVGLLSAKDADGDALTYTLIDGAGDHFRLKGNRVVTSKALDYETAKSHTIKVAVSDGKVTVEKDITINVLDVNEAPANQAPIKLAFSRSSISENVAVGTSVGLLSAVDPEGGVVKWRLTDNADGIFKLVGNKIQTKAAIDYESTHSLTFTAEAYDAAGNATSHDFTLAVKDVFEPSSLLHDALI</sequence>